<proteinExistence type="predicted"/>
<name>A0AAV1WJ92_LUPLU</name>
<dbReference type="EMBL" id="CAXHTB010000007">
    <property type="protein sequence ID" value="CAL0309435.1"/>
    <property type="molecule type" value="Genomic_DNA"/>
</dbReference>
<protein>
    <submittedName>
        <fullName evidence="1">Uncharacterized protein</fullName>
    </submittedName>
</protein>
<evidence type="ECO:0000313" key="2">
    <source>
        <dbReference type="Proteomes" id="UP001497480"/>
    </source>
</evidence>
<accession>A0AAV1WJ92</accession>
<gene>
    <name evidence="1" type="ORF">LLUT_LOCUS10495</name>
</gene>
<organism evidence="1 2">
    <name type="scientific">Lupinus luteus</name>
    <name type="common">European yellow lupine</name>
    <dbReference type="NCBI Taxonomy" id="3873"/>
    <lineage>
        <taxon>Eukaryota</taxon>
        <taxon>Viridiplantae</taxon>
        <taxon>Streptophyta</taxon>
        <taxon>Embryophyta</taxon>
        <taxon>Tracheophyta</taxon>
        <taxon>Spermatophyta</taxon>
        <taxon>Magnoliopsida</taxon>
        <taxon>eudicotyledons</taxon>
        <taxon>Gunneridae</taxon>
        <taxon>Pentapetalae</taxon>
        <taxon>rosids</taxon>
        <taxon>fabids</taxon>
        <taxon>Fabales</taxon>
        <taxon>Fabaceae</taxon>
        <taxon>Papilionoideae</taxon>
        <taxon>50 kb inversion clade</taxon>
        <taxon>genistoids sensu lato</taxon>
        <taxon>core genistoids</taxon>
        <taxon>Genisteae</taxon>
        <taxon>Lupinus</taxon>
    </lineage>
</organism>
<dbReference type="AlphaFoldDB" id="A0AAV1WJ92"/>
<comment type="caution">
    <text evidence="1">The sequence shown here is derived from an EMBL/GenBank/DDBJ whole genome shotgun (WGS) entry which is preliminary data.</text>
</comment>
<keyword evidence="2" id="KW-1185">Reference proteome</keyword>
<dbReference type="Proteomes" id="UP001497480">
    <property type="component" value="Unassembled WGS sequence"/>
</dbReference>
<sequence length="101" mass="11314">MPTDLVLVDDVDVADTADELEAVEYHDDIYKFLQVKRVFPACKPLMSCVMEPINASAASLHMYAVIYLSVPKGTDQFHLLAVSSVKKNPSDNKDKYEDEGY</sequence>
<reference evidence="1 2" key="1">
    <citation type="submission" date="2024-03" db="EMBL/GenBank/DDBJ databases">
        <authorList>
            <person name="Martinez-Hernandez J."/>
        </authorList>
    </citation>
    <scope>NUCLEOTIDE SEQUENCE [LARGE SCALE GENOMIC DNA]</scope>
</reference>
<evidence type="ECO:0000313" key="1">
    <source>
        <dbReference type="EMBL" id="CAL0309435.1"/>
    </source>
</evidence>